<evidence type="ECO:0000313" key="1">
    <source>
        <dbReference type="EMBL" id="GGE71398.1"/>
    </source>
</evidence>
<proteinExistence type="predicted"/>
<name>A0A4R2GZV7_9SPHI</name>
<dbReference type="Proteomes" id="UP000295684">
    <property type="component" value="Unassembled WGS sequence"/>
</dbReference>
<evidence type="ECO:0000313" key="4">
    <source>
        <dbReference type="Proteomes" id="UP000622648"/>
    </source>
</evidence>
<comment type="caution">
    <text evidence="2">The sequence shown here is derived from an EMBL/GenBank/DDBJ whole genome shotgun (WGS) entry which is preliminary data.</text>
</comment>
<dbReference type="Proteomes" id="UP000622648">
    <property type="component" value="Unassembled WGS sequence"/>
</dbReference>
<evidence type="ECO:0008006" key="5">
    <source>
        <dbReference type="Google" id="ProtNLM"/>
    </source>
</evidence>
<dbReference type="EMBL" id="SLWO01000017">
    <property type="protein sequence ID" value="TCO17348.1"/>
    <property type="molecule type" value="Genomic_DNA"/>
</dbReference>
<dbReference type="EMBL" id="BMJO01000016">
    <property type="protein sequence ID" value="GGE71398.1"/>
    <property type="molecule type" value="Genomic_DNA"/>
</dbReference>
<reference evidence="1" key="1">
    <citation type="journal article" date="2014" name="Int. J. Syst. Evol. Microbiol.">
        <title>Complete genome of a new Firmicutes species belonging to the dominant human colonic microbiota ('Ruminococcus bicirculans') reveals two chromosomes and a selective capacity to utilize plant glucans.</title>
        <authorList>
            <consortium name="NISC Comparative Sequencing Program"/>
            <person name="Wegmann U."/>
            <person name="Louis P."/>
            <person name="Goesmann A."/>
            <person name="Henrissat B."/>
            <person name="Duncan S.H."/>
            <person name="Flint H.J."/>
        </authorList>
    </citation>
    <scope>NUCLEOTIDE SEQUENCE</scope>
    <source>
        <strain evidence="1">CGMCC 1.15644</strain>
    </source>
</reference>
<accession>A0A4R2GZV7</accession>
<organism evidence="2 3">
    <name type="scientific">Pedobacter psychrotolerans</name>
    <dbReference type="NCBI Taxonomy" id="1843235"/>
    <lineage>
        <taxon>Bacteria</taxon>
        <taxon>Pseudomonadati</taxon>
        <taxon>Bacteroidota</taxon>
        <taxon>Sphingobacteriia</taxon>
        <taxon>Sphingobacteriales</taxon>
        <taxon>Sphingobacteriaceae</taxon>
        <taxon>Pedobacter</taxon>
    </lineage>
</organism>
<dbReference type="InterPro" id="IPR037883">
    <property type="entry name" value="Knr4/Smi1-like_sf"/>
</dbReference>
<reference evidence="2 3" key="3">
    <citation type="submission" date="2019-03" db="EMBL/GenBank/DDBJ databases">
        <title>Genomic Encyclopedia of Type Strains, Phase IV (KMG-IV): sequencing the most valuable type-strain genomes for metagenomic binning, comparative biology and taxonomic classification.</title>
        <authorList>
            <person name="Goeker M."/>
        </authorList>
    </citation>
    <scope>NUCLEOTIDE SEQUENCE [LARGE SCALE GENOMIC DNA]</scope>
    <source>
        <strain evidence="2 3">DSM 103236</strain>
    </source>
</reference>
<evidence type="ECO:0000313" key="2">
    <source>
        <dbReference type="EMBL" id="TCO17348.1"/>
    </source>
</evidence>
<dbReference type="OrthoDB" id="1189226at2"/>
<evidence type="ECO:0000313" key="3">
    <source>
        <dbReference type="Proteomes" id="UP000295684"/>
    </source>
</evidence>
<dbReference type="RefSeq" id="WP_132536544.1">
    <property type="nucleotide sequence ID" value="NZ_BMJO01000016.1"/>
</dbReference>
<dbReference type="SUPFAM" id="SSF160631">
    <property type="entry name" value="SMI1/KNR4-like"/>
    <property type="match status" value="1"/>
</dbReference>
<sequence length="162" mass="18655">MEIQYLSYLRDNPDAFPNETEHKLTIEPISLQEIATLEQLYNNGNPFPKVLKELLFLAGSLCYVLDFGIFDTQQEMQDDVREHMASQSRAISRPFYAIDVYNQGDQFLFIYLDEGEDPPVYEGLYSGGGVNFPDWIHSVSVKSLSELINHRIDRQKAGRNPF</sequence>
<gene>
    <name evidence="2" type="ORF">EV200_1172</name>
    <name evidence="1" type="ORF">GCM10011413_42700</name>
</gene>
<dbReference type="AlphaFoldDB" id="A0A4R2GZV7"/>
<reference evidence="4" key="2">
    <citation type="journal article" date="2019" name="Int. J. Syst. Evol. Microbiol.">
        <title>The Global Catalogue of Microorganisms (GCM) 10K type strain sequencing project: providing services to taxonomists for standard genome sequencing and annotation.</title>
        <authorList>
            <consortium name="The Broad Institute Genomics Platform"/>
            <consortium name="The Broad Institute Genome Sequencing Center for Infectious Disease"/>
            <person name="Wu L."/>
            <person name="Ma J."/>
        </authorList>
    </citation>
    <scope>NUCLEOTIDE SEQUENCE [LARGE SCALE GENOMIC DNA]</scope>
    <source>
        <strain evidence="4">CGMCC 1.15644</strain>
    </source>
</reference>
<keyword evidence="4" id="KW-1185">Reference proteome</keyword>
<protein>
    <recommendedName>
        <fullName evidence="5">SUKH superfamily protein</fullName>
    </recommendedName>
</protein>
<reference evidence="1" key="4">
    <citation type="submission" date="2024-05" db="EMBL/GenBank/DDBJ databases">
        <authorList>
            <person name="Sun Q."/>
            <person name="Zhou Y."/>
        </authorList>
    </citation>
    <scope>NUCLEOTIDE SEQUENCE</scope>
    <source>
        <strain evidence="1">CGMCC 1.15644</strain>
    </source>
</reference>